<evidence type="ECO:0000256" key="4">
    <source>
        <dbReference type="ARBA" id="ARBA00022801"/>
    </source>
</evidence>
<dbReference type="PRINTS" id="PR00705">
    <property type="entry name" value="PAPAIN"/>
</dbReference>
<dbReference type="SMART" id="SM00848">
    <property type="entry name" value="Inhibitor_I29"/>
    <property type="match status" value="1"/>
</dbReference>
<evidence type="ECO:0000313" key="9">
    <source>
        <dbReference type="Proteomes" id="UP000825935"/>
    </source>
</evidence>
<dbReference type="InterPro" id="IPR000668">
    <property type="entry name" value="Peptidase_C1A_C"/>
</dbReference>
<dbReference type="Pfam" id="PF08246">
    <property type="entry name" value="Inhibitor_I29"/>
    <property type="match status" value="1"/>
</dbReference>
<dbReference type="InterPro" id="IPR000169">
    <property type="entry name" value="Pept_cys_AS"/>
</dbReference>
<dbReference type="PROSITE" id="PS00640">
    <property type="entry name" value="THIOL_PROTEASE_ASN"/>
    <property type="match status" value="1"/>
</dbReference>
<dbReference type="InterPro" id="IPR025660">
    <property type="entry name" value="Pept_his_AS"/>
</dbReference>
<dbReference type="InterPro" id="IPR039417">
    <property type="entry name" value="Peptidase_C1A_papain-like"/>
</dbReference>
<dbReference type="OrthoDB" id="10253408at2759"/>
<keyword evidence="2" id="KW-0645">Protease</keyword>
<proteinExistence type="inferred from homology"/>
<dbReference type="CDD" id="cd02248">
    <property type="entry name" value="Peptidase_C1A"/>
    <property type="match status" value="1"/>
</dbReference>
<dbReference type="GO" id="GO:0008234">
    <property type="term" value="F:cysteine-type peptidase activity"/>
    <property type="evidence" value="ECO:0007669"/>
    <property type="project" value="InterPro"/>
</dbReference>
<dbReference type="PROSITE" id="PS00139">
    <property type="entry name" value="THIOL_PROTEASE_CYS"/>
    <property type="match status" value="1"/>
</dbReference>
<evidence type="ECO:0000256" key="2">
    <source>
        <dbReference type="ARBA" id="ARBA00022670"/>
    </source>
</evidence>
<evidence type="ECO:0000256" key="1">
    <source>
        <dbReference type="ARBA" id="ARBA00008455"/>
    </source>
</evidence>
<evidence type="ECO:0000256" key="5">
    <source>
        <dbReference type="ARBA" id="ARBA00023157"/>
    </source>
</evidence>
<organism evidence="8 9">
    <name type="scientific">Ceratopteris richardii</name>
    <name type="common">Triangle waterfern</name>
    <dbReference type="NCBI Taxonomy" id="49495"/>
    <lineage>
        <taxon>Eukaryota</taxon>
        <taxon>Viridiplantae</taxon>
        <taxon>Streptophyta</taxon>
        <taxon>Embryophyta</taxon>
        <taxon>Tracheophyta</taxon>
        <taxon>Polypodiopsida</taxon>
        <taxon>Polypodiidae</taxon>
        <taxon>Polypodiales</taxon>
        <taxon>Pteridineae</taxon>
        <taxon>Pteridaceae</taxon>
        <taxon>Parkerioideae</taxon>
        <taxon>Ceratopteris</taxon>
    </lineage>
</organism>
<dbReference type="Proteomes" id="UP000825935">
    <property type="component" value="Chromosome 39"/>
</dbReference>
<evidence type="ECO:0000256" key="3">
    <source>
        <dbReference type="ARBA" id="ARBA00022729"/>
    </source>
</evidence>
<dbReference type="AlphaFoldDB" id="A0A8T2PYG2"/>
<dbReference type="Pfam" id="PF00112">
    <property type="entry name" value="Peptidase_C1"/>
    <property type="match status" value="1"/>
</dbReference>
<dbReference type="PANTHER" id="PTHR12411">
    <property type="entry name" value="CYSTEINE PROTEASE FAMILY C1-RELATED"/>
    <property type="match status" value="1"/>
</dbReference>
<dbReference type="SUPFAM" id="SSF54001">
    <property type="entry name" value="Cysteine proteinases"/>
    <property type="match status" value="1"/>
</dbReference>
<comment type="caution">
    <text evidence="8">The sequence shown here is derived from an EMBL/GenBank/DDBJ whole genome shotgun (WGS) entry which is preliminary data.</text>
</comment>
<dbReference type="Gene3D" id="3.90.70.10">
    <property type="entry name" value="Cysteine proteinases"/>
    <property type="match status" value="1"/>
</dbReference>
<name>A0A8T2PYG2_CERRI</name>
<feature type="domain" description="Peptidase C1A papain C-terminal" evidence="6">
    <location>
        <begin position="168"/>
        <end position="383"/>
    </location>
</feature>
<keyword evidence="9" id="KW-1185">Reference proteome</keyword>
<feature type="domain" description="Cathepsin propeptide inhibitor" evidence="7">
    <location>
        <begin position="71"/>
        <end position="133"/>
    </location>
</feature>
<sequence length="390" mass="42149">MAPLVLFSAASSSSSPVLPRLHAAMAALILLACSGILSVNASGSAQNLAMQCSQPTSNDDFPSPEEMSSLFLSWLDENPRSYANDTGSRSFEKLRRFSIFGDNFRHILRHNRGGGSSYWLDLNSFADLTHEEFKAAYLWSGSVDGKIRSKHHNHDGGRHKPASDDGELPVEVDWRTRGAVTEVKNQGQCGSCWAFSTVAAVEGIHQISTGKLISLSEQQLVDCSTQNNGCNGGSMPLAFDFLVENGGLDTEEHYPYQAVQGDCRTMTSLQDAVSIDSYVEVPTEEQALLEAVAKQPVSVGIDAGERDFQFYAGGVYDGGCGTDLNHGVTVVGYGTDPQSNTDYWIVKNSWGGEWGDEGYINIKRGTPEPEGKCGINTFASYPIKTLASSC</sequence>
<evidence type="ECO:0000313" key="8">
    <source>
        <dbReference type="EMBL" id="KAH7276602.1"/>
    </source>
</evidence>
<keyword evidence="5" id="KW-1015">Disulfide bond</keyword>
<gene>
    <name evidence="8" type="ORF">KP509_39G014000</name>
</gene>
<keyword evidence="3" id="KW-0732">Signal</keyword>
<dbReference type="InterPro" id="IPR013128">
    <property type="entry name" value="Peptidase_C1A"/>
</dbReference>
<comment type="similarity">
    <text evidence="1">Belongs to the peptidase C1 family.</text>
</comment>
<dbReference type="FunFam" id="3.90.70.10:FF:000067">
    <property type="entry name" value="Senescence-specific cysteine protease"/>
    <property type="match status" value="1"/>
</dbReference>
<dbReference type="GO" id="GO:0006508">
    <property type="term" value="P:proteolysis"/>
    <property type="evidence" value="ECO:0007669"/>
    <property type="project" value="UniProtKB-KW"/>
</dbReference>
<evidence type="ECO:0000259" key="6">
    <source>
        <dbReference type="SMART" id="SM00645"/>
    </source>
</evidence>
<reference evidence="8" key="1">
    <citation type="submission" date="2021-08" db="EMBL/GenBank/DDBJ databases">
        <title>WGS assembly of Ceratopteris richardii.</title>
        <authorList>
            <person name="Marchant D.B."/>
            <person name="Chen G."/>
            <person name="Jenkins J."/>
            <person name="Shu S."/>
            <person name="Leebens-Mack J."/>
            <person name="Grimwood J."/>
            <person name="Schmutz J."/>
            <person name="Soltis P."/>
            <person name="Soltis D."/>
            <person name="Chen Z.-H."/>
        </authorList>
    </citation>
    <scope>NUCLEOTIDE SEQUENCE</scope>
    <source>
        <strain evidence="8">Whitten #5841</strain>
        <tissue evidence="8">Leaf</tissue>
    </source>
</reference>
<evidence type="ECO:0000259" key="7">
    <source>
        <dbReference type="SMART" id="SM00848"/>
    </source>
</evidence>
<dbReference type="InterPro" id="IPR013201">
    <property type="entry name" value="Prot_inhib_I29"/>
</dbReference>
<dbReference type="InterPro" id="IPR038765">
    <property type="entry name" value="Papain-like_cys_pep_sf"/>
</dbReference>
<keyword evidence="4" id="KW-0378">Hydrolase</keyword>
<dbReference type="SMART" id="SM00645">
    <property type="entry name" value="Pept_C1"/>
    <property type="match status" value="1"/>
</dbReference>
<dbReference type="InterPro" id="IPR025661">
    <property type="entry name" value="Pept_asp_AS"/>
</dbReference>
<dbReference type="OMA" id="HNGEYSE"/>
<protein>
    <submittedName>
        <fullName evidence="8">Uncharacterized protein</fullName>
    </submittedName>
</protein>
<dbReference type="EMBL" id="CM035444">
    <property type="protein sequence ID" value="KAH7276602.1"/>
    <property type="molecule type" value="Genomic_DNA"/>
</dbReference>
<accession>A0A8T2PYG2</accession>
<dbReference type="PROSITE" id="PS00639">
    <property type="entry name" value="THIOL_PROTEASE_HIS"/>
    <property type="match status" value="1"/>
</dbReference>